<dbReference type="SUPFAM" id="SSF48498">
    <property type="entry name" value="Tetracyclin repressor-like, C-terminal domain"/>
    <property type="match status" value="1"/>
</dbReference>
<protein>
    <submittedName>
        <fullName evidence="6">HTH-type transcriptional regulator BetI</fullName>
    </submittedName>
</protein>
<sequence length="222" mass="24839">MPSSGGRQRRKQARPGEILEAAFEEFARTGFAGTRLDDVAARAGITKGTIYVYFSSKEELFIATVKEIVRPVRENLEGLTAALRGSAAAILRQHFGFIFARMVEDRRGRELIRMLVAEACRFPELANRWHDEVIEPQMLRLRQVVAYGIGRGEFRGSAAVQFPELLLAPIIMACHWQSLYGESHPLDIDAYRDAQIDLLLNGLALRDGEGPDDARPALEDTQ</sequence>
<dbReference type="PANTHER" id="PTHR30055">
    <property type="entry name" value="HTH-TYPE TRANSCRIPTIONAL REGULATOR RUTR"/>
    <property type="match status" value="1"/>
</dbReference>
<evidence type="ECO:0000256" key="3">
    <source>
        <dbReference type="ARBA" id="ARBA00023163"/>
    </source>
</evidence>
<gene>
    <name evidence="6" type="primary">betI_1</name>
    <name evidence="6" type="ORF">LKMONMHP_2180</name>
</gene>
<dbReference type="Pfam" id="PF16859">
    <property type="entry name" value="TetR_C_11"/>
    <property type="match status" value="1"/>
</dbReference>
<dbReference type="InterPro" id="IPR011075">
    <property type="entry name" value="TetR_C"/>
</dbReference>
<reference evidence="6" key="1">
    <citation type="journal article" date="2021" name="Front. Microbiol.">
        <title>Comprehensive Comparative Genomics and Phenotyping of Methylobacterium Species.</title>
        <authorList>
            <person name="Alessa O."/>
            <person name="Ogura Y."/>
            <person name="Fujitani Y."/>
            <person name="Takami H."/>
            <person name="Hayashi T."/>
            <person name="Sahin N."/>
            <person name="Tani A."/>
        </authorList>
    </citation>
    <scope>NUCLEOTIDE SEQUENCE</scope>
    <source>
        <strain evidence="6">NBRC 15689</strain>
    </source>
</reference>
<feature type="domain" description="HTH tetR-type" evidence="5">
    <location>
        <begin position="12"/>
        <end position="72"/>
    </location>
</feature>
<evidence type="ECO:0000313" key="7">
    <source>
        <dbReference type="Proteomes" id="UP001055156"/>
    </source>
</evidence>
<keyword evidence="1" id="KW-0805">Transcription regulation</keyword>
<dbReference type="InterPro" id="IPR001647">
    <property type="entry name" value="HTH_TetR"/>
</dbReference>
<keyword evidence="7" id="KW-1185">Reference proteome</keyword>
<dbReference type="InterPro" id="IPR036271">
    <property type="entry name" value="Tet_transcr_reg_TetR-rel_C_sf"/>
</dbReference>
<evidence type="ECO:0000256" key="1">
    <source>
        <dbReference type="ARBA" id="ARBA00023015"/>
    </source>
</evidence>
<dbReference type="InterPro" id="IPR009057">
    <property type="entry name" value="Homeodomain-like_sf"/>
</dbReference>
<dbReference type="PRINTS" id="PR00455">
    <property type="entry name" value="HTHTETR"/>
</dbReference>
<evidence type="ECO:0000256" key="2">
    <source>
        <dbReference type="ARBA" id="ARBA00023125"/>
    </source>
</evidence>
<proteinExistence type="predicted"/>
<dbReference type="PANTHER" id="PTHR30055:SF223">
    <property type="entry name" value="HTH-TYPE TRANSCRIPTIONAL REGULATOR UIDR"/>
    <property type="match status" value="1"/>
</dbReference>
<reference evidence="6" key="2">
    <citation type="submission" date="2021-08" db="EMBL/GenBank/DDBJ databases">
        <authorList>
            <person name="Tani A."/>
            <person name="Ola A."/>
            <person name="Ogura Y."/>
            <person name="Katsura K."/>
            <person name="Hayashi T."/>
        </authorList>
    </citation>
    <scope>NUCLEOTIDE SEQUENCE</scope>
    <source>
        <strain evidence="6">NBRC 15689</strain>
    </source>
</reference>
<dbReference type="Gene3D" id="1.10.357.10">
    <property type="entry name" value="Tetracycline Repressor, domain 2"/>
    <property type="match status" value="1"/>
</dbReference>
<evidence type="ECO:0000313" key="6">
    <source>
        <dbReference type="EMBL" id="GJE27322.1"/>
    </source>
</evidence>
<dbReference type="Proteomes" id="UP001055156">
    <property type="component" value="Unassembled WGS sequence"/>
</dbReference>
<feature type="DNA-binding region" description="H-T-H motif" evidence="4">
    <location>
        <begin position="35"/>
        <end position="54"/>
    </location>
</feature>
<dbReference type="PROSITE" id="PS50977">
    <property type="entry name" value="HTH_TETR_2"/>
    <property type="match status" value="1"/>
</dbReference>
<name>A0ABQ4TB93_METOR</name>
<dbReference type="EMBL" id="BPQV01000005">
    <property type="protein sequence ID" value="GJE27322.1"/>
    <property type="molecule type" value="Genomic_DNA"/>
</dbReference>
<evidence type="ECO:0000259" key="5">
    <source>
        <dbReference type="PROSITE" id="PS50977"/>
    </source>
</evidence>
<accession>A0ABQ4TB93</accession>
<dbReference type="InterPro" id="IPR050109">
    <property type="entry name" value="HTH-type_TetR-like_transc_reg"/>
</dbReference>
<keyword evidence="2 4" id="KW-0238">DNA-binding</keyword>
<dbReference type="RefSeq" id="WP_238311165.1">
    <property type="nucleotide sequence ID" value="NZ_BPQV01000005.1"/>
</dbReference>
<comment type="caution">
    <text evidence="6">The sequence shown here is derived from an EMBL/GenBank/DDBJ whole genome shotgun (WGS) entry which is preliminary data.</text>
</comment>
<evidence type="ECO:0000256" key="4">
    <source>
        <dbReference type="PROSITE-ProRule" id="PRU00335"/>
    </source>
</evidence>
<organism evidence="6 7">
    <name type="scientific">Methylobacterium organophilum</name>
    <dbReference type="NCBI Taxonomy" id="410"/>
    <lineage>
        <taxon>Bacteria</taxon>
        <taxon>Pseudomonadati</taxon>
        <taxon>Pseudomonadota</taxon>
        <taxon>Alphaproteobacteria</taxon>
        <taxon>Hyphomicrobiales</taxon>
        <taxon>Methylobacteriaceae</taxon>
        <taxon>Methylobacterium</taxon>
    </lineage>
</organism>
<dbReference type="Pfam" id="PF00440">
    <property type="entry name" value="TetR_N"/>
    <property type="match status" value="1"/>
</dbReference>
<dbReference type="SUPFAM" id="SSF46689">
    <property type="entry name" value="Homeodomain-like"/>
    <property type="match status" value="1"/>
</dbReference>
<keyword evidence="3" id="KW-0804">Transcription</keyword>